<feature type="chain" id="PRO_5005487270" evidence="1">
    <location>
        <begin position="21"/>
        <end position="201"/>
    </location>
</feature>
<evidence type="ECO:0000256" key="1">
    <source>
        <dbReference type="SAM" id="SignalP"/>
    </source>
</evidence>
<name>A0A0K2SX47_LEPSM</name>
<accession>A0A0K2SX47</accession>
<evidence type="ECO:0000313" key="2">
    <source>
        <dbReference type="EMBL" id="CDW17937.1"/>
    </source>
</evidence>
<organism evidence="2">
    <name type="scientific">Lepeophtheirus salmonis</name>
    <name type="common">Salmon louse</name>
    <name type="synonym">Caligus salmonis</name>
    <dbReference type="NCBI Taxonomy" id="72036"/>
    <lineage>
        <taxon>Eukaryota</taxon>
        <taxon>Metazoa</taxon>
        <taxon>Ecdysozoa</taxon>
        <taxon>Arthropoda</taxon>
        <taxon>Crustacea</taxon>
        <taxon>Multicrustacea</taxon>
        <taxon>Hexanauplia</taxon>
        <taxon>Copepoda</taxon>
        <taxon>Siphonostomatoida</taxon>
        <taxon>Caligidae</taxon>
        <taxon>Lepeophtheirus</taxon>
    </lineage>
</organism>
<reference evidence="2" key="1">
    <citation type="submission" date="2014-05" db="EMBL/GenBank/DDBJ databases">
        <authorList>
            <person name="Chronopoulou M."/>
        </authorList>
    </citation>
    <scope>NUCLEOTIDE SEQUENCE</scope>
    <source>
        <tissue evidence="2">Whole organism</tissue>
    </source>
</reference>
<dbReference type="EMBL" id="HACA01000576">
    <property type="protein sequence ID" value="CDW17937.1"/>
    <property type="molecule type" value="Transcribed_RNA"/>
</dbReference>
<feature type="signal peptide" evidence="1">
    <location>
        <begin position="1"/>
        <end position="20"/>
    </location>
</feature>
<sequence>MSSEIVYCVILLALLSQTTSGNIPPNDQVRYYLKQKDITDRAKLSFFDQIHNTYDEWKNEHLVDNARLLSIGSTIAIGRVLRWLGENIANKDFGLTDITRHASQAFTSGSYSADRLRKISSLSSVDPHAMVNAVENSLLDYEAFRSRSDSESDLALVLIKLIIEEHLSPISSQELMIELDRLFGEYMKEKSLVKKLRMSLV</sequence>
<keyword evidence="1" id="KW-0732">Signal</keyword>
<protein>
    <submittedName>
        <fullName evidence="2">Uncharacterized protein</fullName>
    </submittedName>
</protein>
<dbReference type="AlphaFoldDB" id="A0A0K2SX47"/>
<proteinExistence type="predicted"/>